<accession>A0ABS8YQX6</accession>
<keyword evidence="2" id="KW-1185">Reference proteome</keyword>
<sequence>MSAVSASPDIPQNRTEAPPAPYERVISILEKNNIDFQIVDGKLMLKQTTPEAVTKANNLLISASQITPSTERSISVFASYPTPYVHNKTYDIVRTEKFTAATKTAFSLTFAAWAKKITTSWQELLAVAVGGFGGYYFVNSEKEDLYTFIKYYYRELGPGRFDMNGNLLGDYEIKKEMRVTKNSNGTGGSFGTDIRKSTVVDPWF</sequence>
<dbReference type="RefSeq" id="WP_233699619.1">
    <property type="nucleotide sequence ID" value="NZ_JAJNBZ010000075.1"/>
</dbReference>
<evidence type="ECO:0000313" key="2">
    <source>
        <dbReference type="Proteomes" id="UP001199916"/>
    </source>
</evidence>
<evidence type="ECO:0000313" key="1">
    <source>
        <dbReference type="EMBL" id="MCE5173727.1"/>
    </source>
</evidence>
<reference evidence="1 2" key="1">
    <citation type="submission" date="2021-11" db="EMBL/GenBank/DDBJ databases">
        <title>Draft genome sequence of Paenibacillus profundus YoMME, a new Gram-positive bacteria with exoelectrogenic properties.</title>
        <authorList>
            <person name="Hubenova Y."/>
            <person name="Hubenova E."/>
            <person name="Manasiev Y."/>
            <person name="Peykov S."/>
            <person name="Mitov M."/>
        </authorList>
    </citation>
    <scope>NUCLEOTIDE SEQUENCE [LARGE SCALE GENOMIC DNA]</scope>
    <source>
        <strain evidence="1 2">YoMME</strain>
    </source>
</reference>
<name>A0ABS8YQX6_9BACL</name>
<comment type="caution">
    <text evidence="1">The sequence shown here is derived from an EMBL/GenBank/DDBJ whole genome shotgun (WGS) entry which is preliminary data.</text>
</comment>
<gene>
    <name evidence="1" type="ORF">LQV63_31375</name>
</gene>
<dbReference type="EMBL" id="JAJNBZ010000075">
    <property type="protein sequence ID" value="MCE5173727.1"/>
    <property type="molecule type" value="Genomic_DNA"/>
</dbReference>
<protein>
    <submittedName>
        <fullName evidence="1">Uncharacterized protein</fullName>
    </submittedName>
</protein>
<organism evidence="1 2">
    <name type="scientific">Paenibacillus profundus</name>
    <dbReference type="NCBI Taxonomy" id="1173085"/>
    <lineage>
        <taxon>Bacteria</taxon>
        <taxon>Bacillati</taxon>
        <taxon>Bacillota</taxon>
        <taxon>Bacilli</taxon>
        <taxon>Bacillales</taxon>
        <taxon>Paenibacillaceae</taxon>
        <taxon>Paenibacillus</taxon>
    </lineage>
</organism>
<dbReference type="Proteomes" id="UP001199916">
    <property type="component" value="Unassembled WGS sequence"/>
</dbReference>
<proteinExistence type="predicted"/>